<evidence type="ECO:0000256" key="3">
    <source>
        <dbReference type="ARBA" id="ARBA00022679"/>
    </source>
</evidence>
<dbReference type="Gene3D" id="3.90.980.10">
    <property type="entry name" value="DNA primase, catalytic core, N-terminal domain"/>
    <property type="match status" value="1"/>
</dbReference>
<dbReference type="InterPro" id="IPR002694">
    <property type="entry name" value="Znf_CHC2"/>
</dbReference>
<dbReference type="AlphaFoldDB" id="A0AAW3ZPZ2"/>
<dbReference type="SMART" id="SM00400">
    <property type="entry name" value="ZnF_CHCC"/>
    <property type="match status" value="1"/>
</dbReference>
<dbReference type="PROSITE" id="PS50880">
    <property type="entry name" value="TOPRIM"/>
    <property type="match status" value="1"/>
</dbReference>
<evidence type="ECO:0000313" key="12">
    <source>
        <dbReference type="EMBL" id="MBD8528181.1"/>
    </source>
</evidence>
<dbReference type="EMBL" id="JACYTR010000092">
    <property type="protein sequence ID" value="MBD8528181.1"/>
    <property type="molecule type" value="Genomic_DNA"/>
</dbReference>
<dbReference type="GO" id="GO:0008270">
    <property type="term" value="F:zinc ion binding"/>
    <property type="evidence" value="ECO:0007669"/>
    <property type="project" value="UniProtKB-KW"/>
</dbReference>
<dbReference type="GO" id="GO:0005737">
    <property type="term" value="C:cytoplasm"/>
    <property type="evidence" value="ECO:0007669"/>
    <property type="project" value="TreeGrafter"/>
</dbReference>
<dbReference type="GO" id="GO:0006269">
    <property type="term" value="P:DNA replication, synthesis of primer"/>
    <property type="evidence" value="ECO:0007669"/>
    <property type="project" value="UniProtKB-KW"/>
</dbReference>
<feature type="compositionally biased region" description="Pro residues" evidence="10">
    <location>
        <begin position="434"/>
        <end position="446"/>
    </location>
</feature>
<evidence type="ECO:0000259" key="11">
    <source>
        <dbReference type="PROSITE" id="PS50880"/>
    </source>
</evidence>
<dbReference type="GO" id="GO:0003677">
    <property type="term" value="F:DNA binding"/>
    <property type="evidence" value="ECO:0007669"/>
    <property type="project" value="InterPro"/>
</dbReference>
<organism evidence="12 13">
    <name type="scientific">Pseudomarimonas arenosa</name>
    <dbReference type="NCBI Taxonomy" id="2774145"/>
    <lineage>
        <taxon>Bacteria</taxon>
        <taxon>Pseudomonadati</taxon>
        <taxon>Pseudomonadota</taxon>
        <taxon>Gammaproteobacteria</taxon>
        <taxon>Lysobacterales</taxon>
        <taxon>Lysobacteraceae</taxon>
        <taxon>Pseudomarimonas</taxon>
    </lineage>
</organism>
<dbReference type="CDD" id="cd03364">
    <property type="entry name" value="TOPRIM_DnaG_primases"/>
    <property type="match status" value="1"/>
</dbReference>
<protein>
    <submittedName>
        <fullName evidence="12">Toprim domain-containing protein</fullName>
    </submittedName>
</protein>
<evidence type="ECO:0000256" key="10">
    <source>
        <dbReference type="SAM" id="MobiDB-lite"/>
    </source>
</evidence>
<gene>
    <name evidence="12" type="ORF">IFO71_20730</name>
</gene>
<dbReference type="InterPro" id="IPR037068">
    <property type="entry name" value="DNA_primase_core_N_sf"/>
</dbReference>
<feature type="region of interest" description="Disordered" evidence="10">
    <location>
        <begin position="964"/>
        <end position="999"/>
    </location>
</feature>
<keyword evidence="13" id="KW-1185">Reference proteome</keyword>
<evidence type="ECO:0000256" key="4">
    <source>
        <dbReference type="ARBA" id="ARBA00022695"/>
    </source>
</evidence>
<keyword evidence="6" id="KW-0479">Metal-binding</keyword>
<keyword evidence="7" id="KW-0863">Zinc-finger</keyword>
<keyword evidence="9" id="KW-0804">Transcription</keyword>
<dbReference type="InterPro" id="IPR050219">
    <property type="entry name" value="DnaG_primase"/>
</dbReference>
<dbReference type="Pfam" id="PF01807">
    <property type="entry name" value="Zn_ribbon_DnaG"/>
    <property type="match status" value="1"/>
</dbReference>
<feature type="compositionally biased region" description="Polar residues" evidence="10">
    <location>
        <begin position="970"/>
        <end position="996"/>
    </location>
</feature>
<dbReference type="InterPro" id="IPR036977">
    <property type="entry name" value="DNA_primase_Znf_CHC2"/>
</dbReference>
<evidence type="ECO:0000256" key="9">
    <source>
        <dbReference type="ARBA" id="ARBA00023163"/>
    </source>
</evidence>
<keyword evidence="4" id="KW-0548">Nucleotidyltransferase</keyword>
<accession>A0AAW3ZPZ2</accession>
<dbReference type="GO" id="GO:0000428">
    <property type="term" value="C:DNA-directed RNA polymerase complex"/>
    <property type="evidence" value="ECO:0007669"/>
    <property type="project" value="UniProtKB-KW"/>
</dbReference>
<proteinExistence type="predicted"/>
<feature type="domain" description="Toprim" evidence="11">
    <location>
        <begin position="262"/>
        <end position="345"/>
    </location>
</feature>
<keyword evidence="2" id="KW-0639">Primosome</keyword>
<dbReference type="GO" id="GO:1990077">
    <property type="term" value="C:primosome complex"/>
    <property type="evidence" value="ECO:0007669"/>
    <property type="project" value="UniProtKB-KW"/>
</dbReference>
<dbReference type="PANTHER" id="PTHR30313">
    <property type="entry name" value="DNA PRIMASE"/>
    <property type="match status" value="1"/>
</dbReference>
<dbReference type="Gene3D" id="3.90.580.10">
    <property type="entry name" value="Zinc finger, CHC2-type domain"/>
    <property type="match status" value="1"/>
</dbReference>
<dbReference type="Proteomes" id="UP000613768">
    <property type="component" value="Unassembled WGS sequence"/>
</dbReference>
<dbReference type="SUPFAM" id="SSF57783">
    <property type="entry name" value="Zinc beta-ribbon"/>
    <property type="match status" value="1"/>
</dbReference>
<name>A0AAW3ZPZ2_9GAMM</name>
<keyword evidence="5" id="KW-0235">DNA replication</keyword>
<dbReference type="InterPro" id="IPR006171">
    <property type="entry name" value="TOPRIM_dom"/>
</dbReference>
<keyword evidence="3" id="KW-0808">Transferase</keyword>
<evidence type="ECO:0000256" key="2">
    <source>
        <dbReference type="ARBA" id="ARBA00022515"/>
    </source>
</evidence>
<dbReference type="GO" id="GO:0003899">
    <property type="term" value="F:DNA-directed RNA polymerase activity"/>
    <property type="evidence" value="ECO:0007669"/>
    <property type="project" value="InterPro"/>
</dbReference>
<sequence>MARIPDSELERLKASVSLQRLVEAAGVTLKRHGKEWIGHCPFHEDRTPSLVISPKANLWHCLGACQAGGSVVDWVMRFEGVSFRRAVELLRQDLGEVAAEPVKPLAQEDSHLAARSAPALEAGNDAALLGQVLDYYHATLKQSPEALAYLQSRGLDHPELIDTFRLGYANRTLGYHLPIKATKAGAELRGALQRIGVLRESGHEHFNGSLVVPVISPEGTIGEVYGRKVTRDSKLRAGTPLHLYLPGPHRGVFNEAGLVRQEEVILCEALLDALTFWCAGYRNVTSAYGIEGFTDEILAAFQRHGIRRVLIAYDADEAGNAATEKLAAKLMAEGFECYRCRFPKGSDANQYALEVQPASKALGLVIRQAEWLGKGAAPTRSEVKPVPVAQPQAAPVNEAGSDSPLRRGSAQVLVADVSTDPVVSPTETAIATDPEPPAYRVPPSEPALPIEIDDKELRLLLGDRAYTVRGIEKNLSYEQLKVWLRVSAGDHVHVDTLELYAAKQRTVWLKQAAIELGASDDVLRGDLGKLLRAVEQRQDALIKAKLAPTQEAAAPVLNAEQESAALTLLRDPALVERIVRDVAAMGVVGEDANALVGYLACVSRKLDKPLAILIQSTSAAGKSTLMDGILALMPEAERVHYSAMTGQSLFYLGEQAMKHKILAIAEEEGVRQAAYALKLLQSQGELTIASTGKDPVSGQLVTQEYRVEGPVMLFLTTTAIDLDEELLNRCLVLTINESREQTEAIHRRQRQARTLAGLVASKEGAALKALHQAAQSLLRPLAVVNPYAEALTFRSESTRMRRDHAKYLTLIDAIAFLHQYQRPVKSTSVAGERVAYVEVTLDDIALANRLAHEVLGRSLDELPPQTRRVLGVVVAHVASEAQRQAVERPVVRFTRKDVRALCGITDTALRLHLDRLVDLDYLIVHRGGFGSRFVYELAFDGESDSPTTHLVGLIDVEALSVGKTSHPRRASSQGRGANLAPTSHPENTPVAPTSQGGLLPLSASTGADIPFLAAAVEETARLEANAPRRHNGASHAATRN</sequence>
<comment type="caution">
    <text evidence="12">The sequence shown here is derived from an EMBL/GenBank/DDBJ whole genome shotgun (WGS) entry which is preliminary data.</text>
</comment>
<evidence type="ECO:0000256" key="1">
    <source>
        <dbReference type="ARBA" id="ARBA00022478"/>
    </source>
</evidence>
<feature type="compositionally biased region" description="Low complexity" evidence="10">
    <location>
        <begin position="385"/>
        <end position="396"/>
    </location>
</feature>
<dbReference type="RefSeq" id="WP_192031597.1">
    <property type="nucleotide sequence ID" value="NZ_JACYTR010000092.1"/>
</dbReference>
<dbReference type="Gene3D" id="3.40.1360.10">
    <property type="match status" value="1"/>
</dbReference>
<keyword evidence="8" id="KW-0862">Zinc</keyword>
<evidence type="ECO:0000313" key="13">
    <source>
        <dbReference type="Proteomes" id="UP000613768"/>
    </source>
</evidence>
<dbReference type="Pfam" id="PF13155">
    <property type="entry name" value="Toprim_2"/>
    <property type="match status" value="1"/>
</dbReference>
<dbReference type="InterPro" id="IPR034151">
    <property type="entry name" value="TOPRIM_DnaG_bac"/>
</dbReference>
<evidence type="ECO:0000256" key="6">
    <source>
        <dbReference type="ARBA" id="ARBA00022723"/>
    </source>
</evidence>
<feature type="region of interest" description="Disordered" evidence="10">
    <location>
        <begin position="423"/>
        <end position="447"/>
    </location>
</feature>
<reference evidence="12 13" key="1">
    <citation type="submission" date="2020-09" db="EMBL/GenBank/DDBJ databases">
        <title>Pseudoxanthomonas sp. CAU 1598 isolated from sand of Yaerae Beach.</title>
        <authorList>
            <person name="Kim W."/>
        </authorList>
    </citation>
    <scope>NUCLEOTIDE SEQUENCE [LARGE SCALE GENOMIC DNA]</scope>
    <source>
        <strain evidence="12 13">CAU 1598</strain>
    </source>
</reference>
<dbReference type="PANTHER" id="PTHR30313:SF2">
    <property type="entry name" value="DNA PRIMASE"/>
    <property type="match status" value="1"/>
</dbReference>
<dbReference type="SUPFAM" id="SSF56731">
    <property type="entry name" value="DNA primase core"/>
    <property type="match status" value="1"/>
</dbReference>
<evidence type="ECO:0000256" key="8">
    <source>
        <dbReference type="ARBA" id="ARBA00022833"/>
    </source>
</evidence>
<feature type="region of interest" description="Disordered" evidence="10">
    <location>
        <begin position="380"/>
        <end position="405"/>
    </location>
</feature>
<evidence type="ECO:0000256" key="5">
    <source>
        <dbReference type="ARBA" id="ARBA00022705"/>
    </source>
</evidence>
<keyword evidence="1" id="KW-0240">DNA-directed RNA polymerase</keyword>
<evidence type="ECO:0000256" key="7">
    <source>
        <dbReference type="ARBA" id="ARBA00022771"/>
    </source>
</evidence>